<dbReference type="SUPFAM" id="SSF49265">
    <property type="entry name" value="Fibronectin type III"/>
    <property type="match status" value="1"/>
</dbReference>
<dbReference type="InterPro" id="IPR036116">
    <property type="entry name" value="FN3_sf"/>
</dbReference>
<dbReference type="OrthoDB" id="6244967at2759"/>
<evidence type="ECO:0000313" key="1">
    <source>
        <dbReference type="EMBL" id="KAF6030527.1"/>
    </source>
</evidence>
<name>A0A7J7JX40_BUGNE</name>
<gene>
    <name evidence="1" type="ORF">EB796_011159</name>
</gene>
<accession>A0A7J7JX40</accession>
<protein>
    <submittedName>
        <fullName evidence="1">Uncharacterized protein</fullName>
    </submittedName>
</protein>
<proteinExistence type="predicted"/>
<dbReference type="AlphaFoldDB" id="A0A7J7JX40"/>
<sequence length="190" mass="21280">MVDIVIMRFTTQIVNTTGNSPFIIDNLTEGHGYTFVVKSVSLWVKGVHKAMKLNTQLLNYTESVEVKIPLGSSMLNFTWSLGSGRRDGFETVLFTPEGNIQIVFTLTDTVFGSTTFKEYSSLSPDTLYSFAVRAQAADVERPGSYKYSNYTERVDVTMMKIVCSLLLQYKYISINCLSSVFSCVSLLLHT</sequence>
<evidence type="ECO:0000313" key="2">
    <source>
        <dbReference type="Proteomes" id="UP000593567"/>
    </source>
</evidence>
<reference evidence="1" key="1">
    <citation type="submission" date="2020-06" db="EMBL/GenBank/DDBJ databases">
        <title>Draft genome of Bugula neritina, a colonial animal packing powerful symbionts and potential medicines.</title>
        <authorList>
            <person name="Rayko M."/>
        </authorList>
    </citation>
    <scope>NUCLEOTIDE SEQUENCE [LARGE SCALE GENOMIC DNA]</scope>
    <source>
        <strain evidence="1">Kwan_BN1</strain>
    </source>
</reference>
<dbReference type="EMBL" id="VXIV02001695">
    <property type="protein sequence ID" value="KAF6030527.1"/>
    <property type="molecule type" value="Genomic_DNA"/>
</dbReference>
<organism evidence="1 2">
    <name type="scientific">Bugula neritina</name>
    <name type="common">Brown bryozoan</name>
    <name type="synonym">Sertularia neritina</name>
    <dbReference type="NCBI Taxonomy" id="10212"/>
    <lineage>
        <taxon>Eukaryota</taxon>
        <taxon>Metazoa</taxon>
        <taxon>Spiralia</taxon>
        <taxon>Lophotrochozoa</taxon>
        <taxon>Bryozoa</taxon>
        <taxon>Gymnolaemata</taxon>
        <taxon>Cheilostomatida</taxon>
        <taxon>Flustrina</taxon>
        <taxon>Buguloidea</taxon>
        <taxon>Bugulidae</taxon>
        <taxon>Bugula</taxon>
    </lineage>
</organism>
<keyword evidence="2" id="KW-1185">Reference proteome</keyword>
<comment type="caution">
    <text evidence="1">The sequence shown here is derived from an EMBL/GenBank/DDBJ whole genome shotgun (WGS) entry which is preliminary data.</text>
</comment>
<dbReference type="Proteomes" id="UP000593567">
    <property type="component" value="Unassembled WGS sequence"/>
</dbReference>